<dbReference type="GO" id="GO:0007018">
    <property type="term" value="P:microtubule-based movement"/>
    <property type="evidence" value="ECO:0007669"/>
    <property type="project" value="InterPro"/>
</dbReference>
<dbReference type="Pfam" id="PF00225">
    <property type="entry name" value="Kinesin"/>
    <property type="match status" value="1"/>
</dbReference>
<feature type="coiled-coil region" evidence="6">
    <location>
        <begin position="524"/>
        <end position="577"/>
    </location>
</feature>
<dbReference type="GO" id="GO:0005874">
    <property type="term" value="C:microtubule"/>
    <property type="evidence" value="ECO:0007669"/>
    <property type="project" value="UniProtKB-KW"/>
</dbReference>
<evidence type="ECO:0000256" key="1">
    <source>
        <dbReference type="ARBA" id="ARBA00022701"/>
    </source>
</evidence>
<dbReference type="PANTHER" id="PTHR24115">
    <property type="entry name" value="KINESIN-RELATED"/>
    <property type="match status" value="1"/>
</dbReference>
<organism evidence="9 10">
    <name type="scientific">Geotrichum candidum</name>
    <name type="common">Oospora lactis</name>
    <name type="synonym">Dipodascus geotrichum</name>
    <dbReference type="NCBI Taxonomy" id="1173061"/>
    <lineage>
        <taxon>Eukaryota</taxon>
        <taxon>Fungi</taxon>
        <taxon>Dikarya</taxon>
        <taxon>Ascomycota</taxon>
        <taxon>Saccharomycotina</taxon>
        <taxon>Dipodascomycetes</taxon>
        <taxon>Dipodascales</taxon>
        <taxon>Dipodascaceae</taxon>
        <taxon>Geotrichum</taxon>
    </lineage>
</organism>
<evidence type="ECO:0000256" key="2">
    <source>
        <dbReference type="ARBA" id="ARBA00022741"/>
    </source>
</evidence>
<evidence type="ECO:0000256" key="4">
    <source>
        <dbReference type="ARBA" id="ARBA00023175"/>
    </source>
</evidence>
<dbReference type="Proteomes" id="UP000242525">
    <property type="component" value="Unassembled WGS sequence"/>
</dbReference>
<keyword evidence="1" id="KW-0493">Microtubule</keyword>
<keyword evidence="6" id="KW-0175">Coiled coil</keyword>
<evidence type="ECO:0000256" key="6">
    <source>
        <dbReference type="SAM" id="Coils"/>
    </source>
</evidence>
<dbReference type="InterPro" id="IPR027640">
    <property type="entry name" value="Kinesin-like_fam"/>
</dbReference>
<dbReference type="InterPro" id="IPR027417">
    <property type="entry name" value="P-loop_NTPase"/>
</dbReference>
<dbReference type="InterPro" id="IPR036961">
    <property type="entry name" value="Kinesin_motor_dom_sf"/>
</dbReference>
<gene>
    <name evidence="9" type="ORF">BN980_GECA02s00571g</name>
</gene>
<dbReference type="PROSITE" id="PS50067">
    <property type="entry name" value="KINESIN_MOTOR_2"/>
    <property type="match status" value="1"/>
</dbReference>
<accession>A0A0J9X3K2</accession>
<dbReference type="SUPFAM" id="SSF52540">
    <property type="entry name" value="P-loop containing nucleoside triphosphate hydrolases"/>
    <property type="match status" value="1"/>
</dbReference>
<dbReference type="GO" id="GO:0008017">
    <property type="term" value="F:microtubule binding"/>
    <property type="evidence" value="ECO:0007669"/>
    <property type="project" value="InterPro"/>
</dbReference>
<dbReference type="GO" id="GO:0016887">
    <property type="term" value="F:ATP hydrolysis activity"/>
    <property type="evidence" value="ECO:0007669"/>
    <property type="project" value="TreeGrafter"/>
</dbReference>
<proteinExistence type="inferred from homology"/>
<dbReference type="AlphaFoldDB" id="A0A0J9X3K2"/>
<dbReference type="SMART" id="SM00129">
    <property type="entry name" value="KISc"/>
    <property type="match status" value="1"/>
</dbReference>
<dbReference type="Gene3D" id="3.40.850.10">
    <property type="entry name" value="Kinesin motor domain"/>
    <property type="match status" value="1"/>
</dbReference>
<feature type="compositionally biased region" description="Low complexity" evidence="7">
    <location>
        <begin position="488"/>
        <end position="502"/>
    </location>
</feature>
<name>A0A0J9X3K2_GEOCN</name>
<feature type="binding site" evidence="5">
    <location>
        <begin position="127"/>
        <end position="134"/>
    </location>
    <ligand>
        <name>ATP</name>
        <dbReference type="ChEBI" id="CHEBI:30616"/>
    </ligand>
</feature>
<evidence type="ECO:0000256" key="5">
    <source>
        <dbReference type="PROSITE-ProRule" id="PRU00283"/>
    </source>
</evidence>
<dbReference type="PRINTS" id="PR00380">
    <property type="entry name" value="KINESINHEAVY"/>
</dbReference>
<evidence type="ECO:0000256" key="7">
    <source>
        <dbReference type="SAM" id="MobiDB-lite"/>
    </source>
</evidence>
<evidence type="ECO:0000256" key="3">
    <source>
        <dbReference type="ARBA" id="ARBA00022840"/>
    </source>
</evidence>
<evidence type="ECO:0000259" key="8">
    <source>
        <dbReference type="PROSITE" id="PS50067"/>
    </source>
</evidence>
<feature type="domain" description="Kinesin motor" evidence="8">
    <location>
        <begin position="50"/>
        <end position="430"/>
    </location>
</feature>
<dbReference type="GO" id="GO:0005871">
    <property type="term" value="C:kinesin complex"/>
    <property type="evidence" value="ECO:0007669"/>
    <property type="project" value="TreeGrafter"/>
</dbReference>
<dbReference type="PANTHER" id="PTHR24115:SF1008">
    <property type="entry name" value="KINESIN-LIKE PROTEIN SUBITO"/>
    <property type="match status" value="1"/>
</dbReference>
<dbReference type="OrthoDB" id="123929at2759"/>
<reference evidence="9" key="1">
    <citation type="submission" date="2014-03" db="EMBL/GenBank/DDBJ databases">
        <authorList>
            <person name="Casaregola S."/>
        </authorList>
    </citation>
    <scope>NUCLEOTIDE SEQUENCE [LARGE SCALE GENOMIC DNA]</scope>
    <source>
        <strain evidence="9">CLIB 918</strain>
    </source>
</reference>
<dbReference type="STRING" id="1173061.A0A0J9X3K2"/>
<feature type="coiled-coil region" evidence="6">
    <location>
        <begin position="602"/>
        <end position="636"/>
    </location>
</feature>
<evidence type="ECO:0000313" key="10">
    <source>
        <dbReference type="Proteomes" id="UP000242525"/>
    </source>
</evidence>
<dbReference type="GO" id="GO:0003777">
    <property type="term" value="F:microtubule motor activity"/>
    <property type="evidence" value="ECO:0007669"/>
    <property type="project" value="InterPro"/>
</dbReference>
<keyword evidence="2 5" id="KW-0547">Nucleotide-binding</keyword>
<dbReference type="GO" id="GO:0005634">
    <property type="term" value="C:nucleus"/>
    <property type="evidence" value="ECO:0007669"/>
    <property type="project" value="TreeGrafter"/>
</dbReference>
<dbReference type="GO" id="GO:0005524">
    <property type="term" value="F:ATP binding"/>
    <property type="evidence" value="ECO:0007669"/>
    <property type="project" value="UniProtKB-UniRule"/>
</dbReference>
<feature type="region of interest" description="Disordered" evidence="7">
    <location>
        <begin position="428"/>
        <end position="504"/>
    </location>
</feature>
<protein>
    <submittedName>
        <fullName evidence="9">Similar to Saccharomyces cerevisiae YGL216W KIP3 Kinesin-related motor protein involved in mitotic spindle positioning</fullName>
    </submittedName>
</protein>
<keyword evidence="3 5" id="KW-0067">ATP-binding</keyword>
<evidence type="ECO:0000313" key="9">
    <source>
        <dbReference type="EMBL" id="CDO51766.1"/>
    </source>
</evidence>
<keyword evidence="4 5" id="KW-0505">Motor protein</keyword>
<feature type="region of interest" description="Disordered" evidence="7">
    <location>
        <begin position="641"/>
        <end position="692"/>
    </location>
</feature>
<comment type="caution">
    <text evidence="9">The sequence shown here is derived from an EMBL/GenBank/DDBJ whole genome shotgun (WGS) entry which is preliminary data.</text>
</comment>
<feature type="region of interest" description="Disordered" evidence="7">
    <location>
        <begin position="30"/>
        <end position="50"/>
    </location>
</feature>
<dbReference type="EMBL" id="CCBN010000002">
    <property type="protein sequence ID" value="CDO51766.1"/>
    <property type="molecule type" value="Genomic_DNA"/>
</dbReference>
<comment type="similarity">
    <text evidence="5">Belongs to the TRAFAC class myosin-kinesin ATPase superfamily. Kinesin family.</text>
</comment>
<keyword evidence="10" id="KW-1185">Reference proteome</keyword>
<dbReference type="InterPro" id="IPR001752">
    <property type="entry name" value="Kinesin_motor_dom"/>
</dbReference>
<sequence>MNGSISTLNNPCEYCWLRAPATTTGAFKIDMSDNTNTESSKDNNQKSGGKLPVFLRLKPKSVKATAADRVLKIDLPESSRVVMGNKEYNFDQIFDEDVTQIDLYKKALFHQIENVLEGHDSLFFTMGASGSGKSYTTLGTKTTPGMVHLAVNTLFRSLQEHLGDYEDIERASESTNPDKTSTTIEASLFLDWTKDNLQKPAFADESLCDEKVKIDKAGAYGVYISMAEIYNDKVFDLFEETSPNKKRTALNVNTDPYTRKTFLAGITKIFAANEQEAYRVLERGQKLRTSHSTGSNDTSSRSHAFTCFELKHKDTHNVVNTSLLTIADLAGTERNKLAKTAGNRFQESCAINQSLMLLGQCLELQRTDEKRKGALMMNEFRSCKLTHVLLSNAFLPASTQKSMLMVTVDPFGDANSIAQIFRYATAAQDIPEPPPTPSRSRSQLGSPVPRPLSRAGSQSPTKGHRGGNDVFTRLMSETPRPRLQHGGASHPHTATSPSHTSTLAESKAIAELSSTDNEDDHPSVEVCLERIAELEAKLEKSEQRCIEIEDEVRLEMAEEMETRLDELKESYLDDRDSGAQIEQEHIDKKIRIAVDSIREVGRVETRRRVAHLEDTIESLVRENMALKAKNDQFQALILAQAGSSSSTGGEEDEGDASTTSGSGNAAIKSKKKKRLRGNANQPIVYPGPDLSD</sequence>